<dbReference type="Gene3D" id="1.20.120.520">
    <property type="entry name" value="nmb1532 protein domain like"/>
    <property type="match status" value="1"/>
</dbReference>
<gene>
    <name evidence="2" type="ORF">GCM10023191_042520</name>
</gene>
<dbReference type="Pfam" id="PF01814">
    <property type="entry name" value="Hemerythrin"/>
    <property type="match status" value="1"/>
</dbReference>
<comment type="caution">
    <text evidence="2">The sequence shown here is derived from an EMBL/GenBank/DDBJ whole genome shotgun (WGS) entry which is preliminary data.</text>
</comment>
<dbReference type="PANTHER" id="PTHR35585:SF1">
    <property type="entry name" value="HHE DOMAIN PROTEIN (AFU_ORTHOLOGUE AFUA_4G00730)"/>
    <property type="match status" value="1"/>
</dbReference>
<evidence type="ECO:0000313" key="3">
    <source>
        <dbReference type="Proteomes" id="UP001500503"/>
    </source>
</evidence>
<feature type="domain" description="Hemerythrin-like" evidence="1">
    <location>
        <begin position="2"/>
        <end position="118"/>
    </location>
</feature>
<dbReference type="Proteomes" id="UP001500503">
    <property type="component" value="Unassembled WGS sequence"/>
</dbReference>
<proteinExistence type="predicted"/>
<protein>
    <recommendedName>
        <fullName evidence="1">Hemerythrin-like domain-containing protein</fullName>
    </recommendedName>
</protein>
<reference evidence="3" key="1">
    <citation type="journal article" date="2019" name="Int. J. Syst. Evol. Microbiol.">
        <title>The Global Catalogue of Microorganisms (GCM) 10K type strain sequencing project: providing services to taxonomists for standard genome sequencing and annotation.</title>
        <authorList>
            <consortium name="The Broad Institute Genomics Platform"/>
            <consortium name="The Broad Institute Genome Sequencing Center for Infectious Disease"/>
            <person name="Wu L."/>
            <person name="Ma J."/>
        </authorList>
    </citation>
    <scope>NUCLEOTIDE SEQUENCE [LARGE SCALE GENOMIC DNA]</scope>
    <source>
        <strain evidence="3">JCM 17933</strain>
    </source>
</reference>
<evidence type="ECO:0000313" key="2">
    <source>
        <dbReference type="EMBL" id="GAA4498036.1"/>
    </source>
</evidence>
<organism evidence="2 3">
    <name type="scientific">Actinoallomurus oryzae</name>
    <dbReference type="NCBI Taxonomy" id="502180"/>
    <lineage>
        <taxon>Bacteria</taxon>
        <taxon>Bacillati</taxon>
        <taxon>Actinomycetota</taxon>
        <taxon>Actinomycetes</taxon>
        <taxon>Streptosporangiales</taxon>
        <taxon>Thermomonosporaceae</taxon>
        <taxon>Actinoallomurus</taxon>
    </lineage>
</organism>
<dbReference type="PANTHER" id="PTHR35585">
    <property type="entry name" value="HHE DOMAIN PROTEIN (AFU_ORTHOLOGUE AFUA_4G00730)"/>
    <property type="match status" value="1"/>
</dbReference>
<dbReference type="InterPro" id="IPR012312">
    <property type="entry name" value="Hemerythrin-like"/>
</dbReference>
<name>A0ABP8Q839_9ACTN</name>
<accession>A0ABP8Q839</accession>
<evidence type="ECO:0000259" key="1">
    <source>
        <dbReference type="Pfam" id="PF01814"/>
    </source>
</evidence>
<keyword evidence="3" id="KW-1185">Reference proteome</keyword>
<sequence>MIGVLNRDHRRIAGLLQKLCAVRDAGERRRLAEEMTGELIRHADAEDLFLYPVVRAIVLDRGADGRLETNAHEQINRLLAELAQIEAGSCRFDVLITKLICAVRNEVRHEEVEVFPWLACCAGEQTLIALGDQVRAFQGTRS</sequence>
<dbReference type="EMBL" id="BAABHF010000023">
    <property type="protein sequence ID" value="GAA4498036.1"/>
    <property type="molecule type" value="Genomic_DNA"/>
</dbReference>